<dbReference type="Proteomes" id="UP000218334">
    <property type="component" value="Unassembled WGS sequence"/>
</dbReference>
<keyword evidence="1" id="KW-1133">Transmembrane helix</keyword>
<reference evidence="3" key="1">
    <citation type="journal article" date="2017" name="Nat. Ecol. Evol.">
        <title>Genome expansion and lineage-specific genetic innovations in the forest pathogenic fungi Armillaria.</title>
        <authorList>
            <person name="Sipos G."/>
            <person name="Prasanna A.N."/>
            <person name="Walter M.C."/>
            <person name="O'Connor E."/>
            <person name="Balint B."/>
            <person name="Krizsan K."/>
            <person name="Kiss B."/>
            <person name="Hess J."/>
            <person name="Varga T."/>
            <person name="Slot J."/>
            <person name="Riley R."/>
            <person name="Boka B."/>
            <person name="Rigling D."/>
            <person name="Barry K."/>
            <person name="Lee J."/>
            <person name="Mihaltcheva S."/>
            <person name="LaButti K."/>
            <person name="Lipzen A."/>
            <person name="Waldron R."/>
            <person name="Moloney N.M."/>
            <person name="Sperisen C."/>
            <person name="Kredics L."/>
            <person name="Vagvoelgyi C."/>
            <person name="Patrignani A."/>
            <person name="Fitzpatrick D."/>
            <person name="Nagy I."/>
            <person name="Doyle S."/>
            <person name="Anderson J.B."/>
            <person name="Grigoriev I.V."/>
            <person name="Gueldener U."/>
            <person name="Muensterkoetter M."/>
            <person name="Nagy L.G."/>
        </authorList>
    </citation>
    <scope>NUCLEOTIDE SEQUENCE [LARGE SCALE GENOMIC DNA]</scope>
    <source>
        <strain evidence="3">28-4</strain>
    </source>
</reference>
<evidence type="ECO:0000256" key="1">
    <source>
        <dbReference type="SAM" id="Phobius"/>
    </source>
</evidence>
<keyword evidence="1" id="KW-0472">Membrane</keyword>
<sequence>MSPRSFRSVSQVEGYLAYLMVVVPSLYTCASWVFPYFSAHPYNLQQLRRRRLFTKDTPVCNDITTSQDLKLKAHPTDRSTPLADIWNDNFKDLSGASHWPLLR</sequence>
<accession>A0A2H3BPR3</accession>
<dbReference type="EMBL" id="KZ293447">
    <property type="protein sequence ID" value="PBK65056.1"/>
    <property type="molecule type" value="Genomic_DNA"/>
</dbReference>
<gene>
    <name evidence="2" type="ORF">ARMSODRAFT_1022490</name>
</gene>
<keyword evidence="3" id="KW-1185">Reference proteome</keyword>
<protein>
    <submittedName>
        <fullName evidence="2">Uncharacterized protein</fullName>
    </submittedName>
</protein>
<organism evidence="2 3">
    <name type="scientific">Armillaria solidipes</name>
    <dbReference type="NCBI Taxonomy" id="1076256"/>
    <lineage>
        <taxon>Eukaryota</taxon>
        <taxon>Fungi</taxon>
        <taxon>Dikarya</taxon>
        <taxon>Basidiomycota</taxon>
        <taxon>Agaricomycotina</taxon>
        <taxon>Agaricomycetes</taxon>
        <taxon>Agaricomycetidae</taxon>
        <taxon>Agaricales</taxon>
        <taxon>Marasmiineae</taxon>
        <taxon>Physalacriaceae</taxon>
        <taxon>Armillaria</taxon>
    </lineage>
</organism>
<dbReference type="AlphaFoldDB" id="A0A2H3BPR3"/>
<evidence type="ECO:0000313" key="3">
    <source>
        <dbReference type="Proteomes" id="UP000218334"/>
    </source>
</evidence>
<proteinExistence type="predicted"/>
<evidence type="ECO:0000313" key="2">
    <source>
        <dbReference type="EMBL" id="PBK65056.1"/>
    </source>
</evidence>
<keyword evidence="1" id="KW-0812">Transmembrane</keyword>
<feature type="transmembrane region" description="Helical" evidence="1">
    <location>
        <begin position="15"/>
        <end position="39"/>
    </location>
</feature>
<name>A0A2H3BPR3_9AGAR</name>